<feature type="region of interest" description="Disordered" evidence="1">
    <location>
        <begin position="14"/>
        <end position="39"/>
    </location>
</feature>
<keyword evidence="4" id="KW-1185">Reference proteome</keyword>
<comment type="caution">
    <text evidence="3">The sequence shown here is derived from an EMBL/GenBank/DDBJ whole genome shotgun (WGS) entry which is preliminary data.</text>
</comment>
<feature type="transmembrane region" description="Helical" evidence="2">
    <location>
        <begin position="124"/>
        <end position="151"/>
    </location>
</feature>
<sequence>MSYDANSAYNANNAYPSGPGGPGPSAMGPSAMGPDGQIRGASSPEDLSLPLYGASFGQAVKRFFKKYATFSGRASRSEYWWVYLFSFLVQIVPMILVIIGSVMVSGPAVADPYATAPPEPSGPGLALLLIGGILSLLIGLALIVPTLAVAWRRLHDANLAGPFWFLSLIPSVGSIIVIVLTILPPRPEGQRFDV</sequence>
<dbReference type="InterPro" id="IPR008523">
    <property type="entry name" value="DUF805"/>
</dbReference>
<keyword evidence="2" id="KW-0472">Membrane</keyword>
<feature type="compositionally biased region" description="Low complexity" evidence="1">
    <location>
        <begin position="24"/>
        <end position="34"/>
    </location>
</feature>
<reference evidence="3 4" key="1">
    <citation type="submission" date="2020-03" db="EMBL/GenBank/DDBJ databases">
        <title>Sequencing the genomes of 1000 actinobacteria strains.</title>
        <authorList>
            <person name="Klenk H.-P."/>
        </authorList>
    </citation>
    <scope>NUCLEOTIDE SEQUENCE [LARGE SCALE GENOMIC DNA]</scope>
    <source>
        <strain evidence="3 4">DSM 18964</strain>
    </source>
</reference>
<evidence type="ECO:0000256" key="2">
    <source>
        <dbReference type="SAM" id="Phobius"/>
    </source>
</evidence>
<name>A0A846RZA0_9MICO</name>
<evidence type="ECO:0000313" key="3">
    <source>
        <dbReference type="EMBL" id="NJC56003.1"/>
    </source>
</evidence>
<keyword evidence="2" id="KW-0812">Transmembrane</keyword>
<accession>A0A846RZA0</accession>
<gene>
    <name evidence="3" type="ORF">BKA07_001038</name>
</gene>
<dbReference type="PANTHER" id="PTHR34980">
    <property type="entry name" value="INNER MEMBRANE PROTEIN-RELATED-RELATED"/>
    <property type="match status" value="1"/>
</dbReference>
<dbReference type="GO" id="GO:0005886">
    <property type="term" value="C:plasma membrane"/>
    <property type="evidence" value="ECO:0007669"/>
    <property type="project" value="TreeGrafter"/>
</dbReference>
<protein>
    <submittedName>
        <fullName evidence="3">Uncharacterized membrane protein YhaH (DUF805 family)</fullName>
    </submittedName>
</protein>
<evidence type="ECO:0000313" key="4">
    <source>
        <dbReference type="Proteomes" id="UP000576792"/>
    </source>
</evidence>
<dbReference type="PANTHER" id="PTHR34980:SF2">
    <property type="entry name" value="INNER MEMBRANE PROTEIN YHAH-RELATED"/>
    <property type="match status" value="1"/>
</dbReference>
<proteinExistence type="predicted"/>
<keyword evidence="2" id="KW-1133">Transmembrane helix</keyword>
<feature type="transmembrane region" description="Helical" evidence="2">
    <location>
        <begin position="163"/>
        <end position="183"/>
    </location>
</feature>
<evidence type="ECO:0000256" key="1">
    <source>
        <dbReference type="SAM" id="MobiDB-lite"/>
    </source>
</evidence>
<feature type="transmembrane region" description="Helical" evidence="2">
    <location>
        <begin position="80"/>
        <end position="104"/>
    </location>
</feature>
<dbReference type="RefSeq" id="WP_245161847.1">
    <property type="nucleotide sequence ID" value="NZ_BAAAPQ010000026.1"/>
</dbReference>
<dbReference type="EMBL" id="JAATJN010000001">
    <property type="protein sequence ID" value="NJC56003.1"/>
    <property type="molecule type" value="Genomic_DNA"/>
</dbReference>
<dbReference type="AlphaFoldDB" id="A0A846RZA0"/>
<organism evidence="3 4">
    <name type="scientific">Brevibacterium marinum</name>
    <dbReference type="NCBI Taxonomy" id="418643"/>
    <lineage>
        <taxon>Bacteria</taxon>
        <taxon>Bacillati</taxon>
        <taxon>Actinomycetota</taxon>
        <taxon>Actinomycetes</taxon>
        <taxon>Micrococcales</taxon>
        <taxon>Brevibacteriaceae</taxon>
        <taxon>Brevibacterium</taxon>
    </lineage>
</organism>
<dbReference type="Pfam" id="PF05656">
    <property type="entry name" value="DUF805"/>
    <property type="match status" value="1"/>
</dbReference>
<dbReference type="Proteomes" id="UP000576792">
    <property type="component" value="Unassembled WGS sequence"/>
</dbReference>